<reference evidence="1" key="1">
    <citation type="submission" date="2020-05" db="UniProtKB">
        <authorList>
            <consortium name="EnsemblMetazoa"/>
        </authorList>
    </citation>
    <scope>IDENTIFICATION</scope>
    <source>
        <strain evidence="1">BB02</strain>
    </source>
</reference>
<dbReference type="Proteomes" id="UP000076420">
    <property type="component" value="Unassembled WGS sequence"/>
</dbReference>
<evidence type="ECO:0000313" key="2">
    <source>
        <dbReference type="Proteomes" id="UP000076420"/>
    </source>
</evidence>
<proteinExistence type="predicted"/>
<gene>
    <name evidence="1" type="primary">106071204</name>
</gene>
<protein>
    <submittedName>
        <fullName evidence="1">Uncharacterized protein</fullName>
    </submittedName>
</protein>
<dbReference type="EnsemblMetazoa" id="BGLB022431-RA">
    <property type="protein sequence ID" value="BGLB022431-PA"/>
    <property type="gene ID" value="BGLB022431"/>
</dbReference>
<organism evidence="1 2">
    <name type="scientific">Biomphalaria glabrata</name>
    <name type="common">Bloodfluke planorb</name>
    <name type="synonym">Freshwater snail</name>
    <dbReference type="NCBI Taxonomy" id="6526"/>
    <lineage>
        <taxon>Eukaryota</taxon>
        <taxon>Metazoa</taxon>
        <taxon>Spiralia</taxon>
        <taxon>Lophotrochozoa</taxon>
        <taxon>Mollusca</taxon>
        <taxon>Gastropoda</taxon>
        <taxon>Heterobranchia</taxon>
        <taxon>Euthyneura</taxon>
        <taxon>Panpulmonata</taxon>
        <taxon>Hygrophila</taxon>
        <taxon>Lymnaeoidea</taxon>
        <taxon>Planorbidae</taxon>
        <taxon>Biomphalaria</taxon>
    </lineage>
</organism>
<sequence length="302" mass="34975">MLVSLFSYQLEQSDKRLQLISNLVSPLLKVTQGISNLVHKALILSSLLQVNEIFCVVVNKNEQFSQSNSPQKKIRKSSKQDQVLHIYSSFYSFQTICTMTMYALLCCLLFVCTWKEADTSVTDDNFKRFLSQIFGRNKASNPNDTIQATDTIYTEFVQPHQIANKISLLSHVYTWGNVRIQTFIGVVERNSTHITIKHYFFRPEFSHQGARYDRLHCRDVIYNPRCDTTFKPVGMNFEFTWPACIYNPVNPVVISGLLECTRSHFTIPNKEYPIIMEKEISYDLPNQFYTVDNMCKVPTGRD</sequence>
<dbReference type="VEuPathDB" id="VectorBase:BGLAX_036596"/>
<dbReference type="OrthoDB" id="10276352at2759"/>
<dbReference type="AlphaFoldDB" id="A0A2C9KQJ8"/>
<name>A0A2C9KQJ8_BIOGL</name>
<evidence type="ECO:0000313" key="1">
    <source>
        <dbReference type="EnsemblMetazoa" id="BGLB022431-PA"/>
    </source>
</evidence>
<dbReference type="VEuPathDB" id="VectorBase:BGLB022431"/>
<dbReference type="KEGG" id="bgt:106071204"/>
<accession>A0A2C9KQJ8</accession>